<dbReference type="AlphaFoldDB" id="A0A853FQT9"/>
<dbReference type="PANTHER" id="PTHR43543:SF1">
    <property type="entry name" value="MALONIC SEMIALDEHYDE REDUCTASE RUTE-RELATED"/>
    <property type="match status" value="1"/>
</dbReference>
<protein>
    <recommendedName>
        <fullName evidence="5">Putative NADH dehydrogenase/NAD(P)H nitroreductase H0A72_02265</fullName>
        <ecNumber evidence="5">1.-.-.-</ecNumber>
    </recommendedName>
</protein>
<feature type="domain" description="Nitroreductase" evidence="6">
    <location>
        <begin position="10"/>
        <end position="153"/>
    </location>
</feature>
<dbReference type="EMBL" id="JACCEM010000001">
    <property type="protein sequence ID" value="NYT48125.1"/>
    <property type="molecule type" value="Genomic_DNA"/>
</dbReference>
<evidence type="ECO:0000256" key="2">
    <source>
        <dbReference type="ARBA" id="ARBA00022643"/>
    </source>
</evidence>
<keyword evidence="5" id="KW-0520">NAD</keyword>
<evidence type="ECO:0000256" key="4">
    <source>
        <dbReference type="ARBA" id="ARBA00023002"/>
    </source>
</evidence>
<accession>A0A853FQT9</accession>
<dbReference type="GO" id="GO:0016491">
    <property type="term" value="F:oxidoreductase activity"/>
    <property type="evidence" value="ECO:0007669"/>
    <property type="project" value="UniProtKB-UniRule"/>
</dbReference>
<dbReference type="InterPro" id="IPR029479">
    <property type="entry name" value="Nitroreductase"/>
</dbReference>
<comment type="similarity">
    <text evidence="5">Belongs to the nitroreductase family. HadB/RutE subfamily.</text>
</comment>
<dbReference type="InterPro" id="IPR023936">
    <property type="entry name" value="RutE-like"/>
</dbReference>
<keyword evidence="4 5" id="KW-0560">Oxidoreductase</keyword>
<dbReference type="Pfam" id="PF00881">
    <property type="entry name" value="Nitroreductase"/>
    <property type="match status" value="1"/>
</dbReference>
<dbReference type="EC" id="1.-.-.-" evidence="5"/>
<proteinExistence type="inferred from homology"/>
<dbReference type="InterPro" id="IPR000415">
    <property type="entry name" value="Nitroreductase-like"/>
</dbReference>
<reference evidence="7 8" key="1">
    <citation type="submission" date="2020-07" db="EMBL/GenBank/DDBJ databases">
        <title>Taxonomic revisions and descriptions of new bacterial species based on genomic comparisons in the high-G+C-content subgroup of the family Alcaligenaceae.</title>
        <authorList>
            <person name="Szabo A."/>
            <person name="Felfoldi T."/>
        </authorList>
    </citation>
    <scope>NUCLEOTIDE SEQUENCE [LARGE SCALE GENOMIC DNA]</scope>
    <source>
        <strain evidence="7 8">LMG 24012</strain>
    </source>
</reference>
<dbReference type="PANTHER" id="PTHR43543">
    <property type="entry name" value="MALONIC SEMIALDEHYDE REDUCTASE RUTE-RELATED"/>
    <property type="match status" value="1"/>
</dbReference>
<evidence type="ECO:0000259" key="6">
    <source>
        <dbReference type="Pfam" id="PF00881"/>
    </source>
</evidence>
<keyword evidence="1 5" id="KW-0285">Flavoprotein</keyword>
<dbReference type="InterPro" id="IPR050461">
    <property type="entry name" value="Nitroreductase_HadB/RutE"/>
</dbReference>
<evidence type="ECO:0000313" key="8">
    <source>
        <dbReference type="Proteomes" id="UP000559809"/>
    </source>
</evidence>
<dbReference type="Proteomes" id="UP000559809">
    <property type="component" value="Unassembled WGS sequence"/>
</dbReference>
<organism evidence="7 8">
    <name type="scientific">Parapusillimonas granuli</name>
    <dbReference type="NCBI Taxonomy" id="380911"/>
    <lineage>
        <taxon>Bacteria</taxon>
        <taxon>Pseudomonadati</taxon>
        <taxon>Pseudomonadota</taxon>
        <taxon>Betaproteobacteria</taxon>
        <taxon>Burkholderiales</taxon>
        <taxon>Alcaligenaceae</taxon>
        <taxon>Parapusillimonas</taxon>
    </lineage>
</organism>
<keyword evidence="8" id="KW-1185">Reference proteome</keyword>
<dbReference type="SUPFAM" id="SSF55469">
    <property type="entry name" value="FMN-dependent nitroreductase-like"/>
    <property type="match status" value="1"/>
</dbReference>
<dbReference type="Gene3D" id="3.40.109.10">
    <property type="entry name" value="NADH Oxidase"/>
    <property type="match status" value="1"/>
</dbReference>
<keyword evidence="2 5" id="KW-0288">FMN</keyword>
<evidence type="ECO:0000256" key="3">
    <source>
        <dbReference type="ARBA" id="ARBA00022857"/>
    </source>
</evidence>
<keyword evidence="3 5" id="KW-0521">NADP</keyword>
<dbReference type="CDD" id="cd02148">
    <property type="entry name" value="RutE-like"/>
    <property type="match status" value="1"/>
</dbReference>
<evidence type="ECO:0000256" key="1">
    <source>
        <dbReference type="ARBA" id="ARBA00022630"/>
    </source>
</evidence>
<evidence type="ECO:0000313" key="7">
    <source>
        <dbReference type="EMBL" id="NYT48125.1"/>
    </source>
</evidence>
<dbReference type="HAMAP" id="MF_01204">
    <property type="entry name" value="Oxidoreductase_RutE_HadB"/>
    <property type="match status" value="1"/>
</dbReference>
<sequence length="191" mass="21491">MLDRIFREARTQNAWRDTPVGDETLQELYDLLKWAPTSMNCGPARFLFIRSPEAKQRLLPLMSPGNREKTRQAPVTVIVGYDLEFYEHLPKLFPHRPEARDGFAAEGRQAHAQETAFRNGSLQGGYLILAARALGLDCGPMSGFDAAAVDAEFWQGTSVRTNFICNIGYGDHAVLHQRLPRLAFDEACRLL</sequence>
<comment type="cofactor">
    <cofactor evidence="5">
        <name>FMN</name>
        <dbReference type="ChEBI" id="CHEBI:58210"/>
    </cofactor>
</comment>
<gene>
    <name evidence="7" type="ORF">H0A72_02265</name>
</gene>
<comment type="caution">
    <text evidence="7">The sequence shown here is derived from an EMBL/GenBank/DDBJ whole genome shotgun (WGS) entry which is preliminary data.</text>
</comment>
<dbReference type="NCBIfam" id="NF003768">
    <property type="entry name" value="PRK05365.1"/>
    <property type="match status" value="1"/>
</dbReference>
<evidence type="ECO:0000256" key="5">
    <source>
        <dbReference type="HAMAP-Rule" id="MF_01204"/>
    </source>
</evidence>
<name>A0A853FQT9_9BURK</name>